<organism evidence="7 8">
    <name type="scientific">Microcella humidisoli</name>
    <dbReference type="NCBI Taxonomy" id="2963406"/>
    <lineage>
        <taxon>Bacteria</taxon>
        <taxon>Bacillati</taxon>
        <taxon>Actinomycetota</taxon>
        <taxon>Actinomycetes</taxon>
        <taxon>Micrococcales</taxon>
        <taxon>Microbacteriaceae</taxon>
        <taxon>Microcella</taxon>
    </lineage>
</organism>
<protein>
    <submittedName>
        <fullName evidence="7">YkvA family protein</fullName>
    </submittedName>
</protein>
<evidence type="ECO:0000256" key="3">
    <source>
        <dbReference type="ARBA" id="ARBA00022989"/>
    </source>
</evidence>
<evidence type="ECO:0000313" key="7">
    <source>
        <dbReference type="EMBL" id="UTT63652.1"/>
    </source>
</evidence>
<dbReference type="RefSeq" id="WP_255160785.1">
    <property type="nucleotide sequence ID" value="NZ_CP101497.1"/>
</dbReference>
<name>A0ABY5FZV1_9MICO</name>
<evidence type="ECO:0000256" key="2">
    <source>
        <dbReference type="ARBA" id="ARBA00022692"/>
    </source>
</evidence>
<evidence type="ECO:0000256" key="1">
    <source>
        <dbReference type="ARBA" id="ARBA00004127"/>
    </source>
</evidence>
<keyword evidence="8" id="KW-1185">Reference proteome</keyword>
<sequence length="81" mass="8541">MTRGRAIFSAVLVALGALAYGASPIDIIPELLTGPLGLVDDLAIWVGAGVAIWKLLSGSQPSPGPTPPPEEQPRWEQKRPE</sequence>
<feature type="domain" description="DUF1232" evidence="6">
    <location>
        <begin position="11"/>
        <end position="44"/>
    </location>
</feature>
<feature type="region of interest" description="Disordered" evidence="5">
    <location>
        <begin position="58"/>
        <end position="81"/>
    </location>
</feature>
<evidence type="ECO:0000256" key="5">
    <source>
        <dbReference type="SAM" id="MobiDB-lite"/>
    </source>
</evidence>
<evidence type="ECO:0000256" key="4">
    <source>
        <dbReference type="ARBA" id="ARBA00023136"/>
    </source>
</evidence>
<evidence type="ECO:0000259" key="6">
    <source>
        <dbReference type="Pfam" id="PF06803"/>
    </source>
</evidence>
<dbReference type="Proteomes" id="UP001060039">
    <property type="component" value="Chromosome"/>
</dbReference>
<dbReference type="EMBL" id="CP101497">
    <property type="protein sequence ID" value="UTT63652.1"/>
    <property type="molecule type" value="Genomic_DNA"/>
</dbReference>
<proteinExistence type="predicted"/>
<gene>
    <name evidence="7" type="ORF">NNL39_06020</name>
</gene>
<keyword evidence="3" id="KW-1133">Transmembrane helix</keyword>
<reference evidence="7" key="1">
    <citation type="submission" date="2022-07" db="EMBL/GenBank/DDBJ databases">
        <title>Taxonomic analysis of Microcella humidisoli nov. sp., isolated from riverside soil.</title>
        <authorList>
            <person name="Molina K.M."/>
            <person name="Kim S.B."/>
        </authorList>
    </citation>
    <scope>NUCLEOTIDE SEQUENCE</scope>
    <source>
        <strain evidence="7">MMS21-STM10</strain>
    </source>
</reference>
<accession>A0ABY5FZV1</accession>
<keyword evidence="2" id="KW-0812">Transmembrane</keyword>
<evidence type="ECO:0000313" key="8">
    <source>
        <dbReference type="Proteomes" id="UP001060039"/>
    </source>
</evidence>
<keyword evidence="4" id="KW-0472">Membrane</keyword>
<dbReference type="InterPro" id="IPR010652">
    <property type="entry name" value="DUF1232"/>
</dbReference>
<feature type="compositionally biased region" description="Basic and acidic residues" evidence="5">
    <location>
        <begin position="71"/>
        <end position="81"/>
    </location>
</feature>
<dbReference type="Pfam" id="PF06803">
    <property type="entry name" value="DUF1232"/>
    <property type="match status" value="1"/>
</dbReference>
<comment type="subcellular location">
    <subcellularLocation>
        <location evidence="1">Endomembrane system</location>
        <topology evidence="1">Multi-pass membrane protein</topology>
    </subcellularLocation>
</comment>